<reference evidence="2 3" key="1">
    <citation type="submission" date="2020-07" db="EMBL/GenBank/DDBJ databases">
        <title>Huge and variable diversity of episymbiotic CPR bacteria and DPANN archaea in groundwater ecosystems.</title>
        <authorList>
            <person name="He C.Y."/>
            <person name="Keren R."/>
            <person name="Whittaker M."/>
            <person name="Farag I.F."/>
            <person name="Doudna J."/>
            <person name="Cate J.H.D."/>
            <person name="Banfield J.F."/>
        </authorList>
    </citation>
    <scope>NUCLEOTIDE SEQUENCE [LARGE SCALE GENOMIC DNA]</scope>
    <source>
        <strain evidence="2">NC_groundwater_70_Ag_B-0.1um_54_66</strain>
    </source>
</reference>
<evidence type="ECO:0000256" key="1">
    <source>
        <dbReference type="SAM" id="MobiDB-lite"/>
    </source>
</evidence>
<dbReference type="EMBL" id="CP066681">
    <property type="protein sequence ID" value="QQG36707.1"/>
    <property type="molecule type" value="Genomic_DNA"/>
</dbReference>
<accession>A0A7T5R382</accession>
<gene>
    <name evidence="2" type="ORF">HYS17_02730</name>
</gene>
<dbReference type="Proteomes" id="UP000595362">
    <property type="component" value="Chromosome"/>
</dbReference>
<protein>
    <submittedName>
        <fullName evidence="2">Uncharacterized protein</fullName>
    </submittedName>
</protein>
<proteinExistence type="predicted"/>
<sequence length="64" mass="7128">MAGSLEAALIRPRRPLSRGFGHTPPPPDRKAEGRRDDGHVTDQRGLLKARTCQMQIRSHISSQL</sequence>
<dbReference type="AlphaFoldDB" id="A0A7T5R382"/>
<feature type="compositionally biased region" description="Polar residues" evidence="1">
    <location>
        <begin position="52"/>
        <end position="64"/>
    </location>
</feature>
<name>A0A7T5R382_9BACT</name>
<organism evidence="2 3">
    <name type="scientific">Micavibrio aeruginosavorus</name>
    <dbReference type="NCBI Taxonomy" id="349221"/>
    <lineage>
        <taxon>Bacteria</taxon>
        <taxon>Pseudomonadati</taxon>
        <taxon>Bdellovibrionota</taxon>
        <taxon>Bdellovibrionia</taxon>
        <taxon>Bdellovibrionales</taxon>
        <taxon>Pseudobdellovibrionaceae</taxon>
        <taxon>Micavibrio</taxon>
    </lineage>
</organism>
<feature type="region of interest" description="Disordered" evidence="1">
    <location>
        <begin position="1"/>
        <end position="64"/>
    </location>
</feature>
<evidence type="ECO:0000313" key="2">
    <source>
        <dbReference type="EMBL" id="QQG36707.1"/>
    </source>
</evidence>
<evidence type="ECO:0000313" key="3">
    <source>
        <dbReference type="Proteomes" id="UP000595362"/>
    </source>
</evidence>
<feature type="compositionally biased region" description="Basic and acidic residues" evidence="1">
    <location>
        <begin position="27"/>
        <end position="42"/>
    </location>
</feature>